<dbReference type="GO" id="GO:0008758">
    <property type="term" value="F:UDP-2,3-diacylglucosamine hydrolase activity"/>
    <property type="evidence" value="ECO:0007669"/>
    <property type="project" value="TreeGrafter"/>
</dbReference>
<dbReference type="GO" id="GO:0016020">
    <property type="term" value="C:membrane"/>
    <property type="evidence" value="ECO:0007669"/>
    <property type="project" value="GOC"/>
</dbReference>
<protein>
    <submittedName>
        <fullName evidence="7">UDP-2,3-diacylglucosamine pyrophosphatase LpxH</fullName>
    </submittedName>
</protein>
<gene>
    <name evidence="7" type="ORF">SAMN05444171_3082</name>
</gene>
<evidence type="ECO:0000313" key="7">
    <source>
        <dbReference type="EMBL" id="SED08509.1"/>
    </source>
</evidence>
<organism evidence="7 8">
    <name type="scientific">Bradyrhizobium lablabi</name>
    <dbReference type="NCBI Taxonomy" id="722472"/>
    <lineage>
        <taxon>Bacteria</taxon>
        <taxon>Pseudomonadati</taxon>
        <taxon>Pseudomonadota</taxon>
        <taxon>Alphaproteobacteria</taxon>
        <taxon>Hyphomicrobiales</taxon>
        <taxon>Nitrobacteraceae</taxon>
        <taxon>Bradyrhizobium</taxon>
    </lineage>
</organism>
<evidence type="ECO:0000259" key="6">
    <source>
        <dbReference type="Pfam" id="PF00149"/>
    </source>
</evidence>
<dbReference type="EMBL" id="FNTI01000001">
    <property type="protein sequence ID" value="SED08509.1"/>
    <property type="molecule type" value="Genomic_DNA"/>
</dbReference>
<keyword evidence="3" id="KW-0479">Metal-binding</keyword>
<evidence type="ECO:0000256" key="4">
    <source>
        <dbReference type="ARBA" id="ARBA00023136"/>
    </source>
</evidence>
<keyword evidence="2" id="KW-0997">Cell inner membrane</keyword>
<dbReference type="InterPro" id="IPR029052">
    <property type="entry name" value="Metallo-depent_PP-like"/>
</dbReference>
<dbReference type="FunFam" id="3.60.21.10:FF:000029">
    <property type="entry name" value="UDP-2,3-diacylglucosamine hydrolase"/>
    <property type="match status" value="1"/>
</dbReference>
<evidence type="ECO:0000256" key="1">
    <source>
        <dbReference type="ARBA" id="ARBA00022475"/>
    </source>
</evidence>
<dbReference type="InterPro" id="IPR004843">
    <property type="entry name" value="Calcineurin-like_PHP"/>
</dbReference>
<dbReference type="PANTHER" id="PTHR34990">
    <property type="entry name" value="UDP-2,3-DIACYLGLUCOSAMINE HYDROLASE-RELATED"/>
    <property type="match status" value="1"/>
</dbReference>
<dbReference type="AlphaFoldDB" id="A0A1M6Y8Y3"/>
<proteinExistence type="predicted"/>
<evidence type="ECO:0000256" key="3">
    <source>
        <dbReference type="ARBA" id="ARBA00022723"/>
    </source>
</evidence>
<accession>A0A1M6Y8Y3</accession>
<reference evidence="7 8" key="1">
    <citation type="submission" date="2016-10" db="EMBL/GenBank/DDBJ databases">
        <authorList>
            <person name="de Groot N.N."/>
        </authorList>
    </citation>
    <scope>NUCLEOTIDE SEQUENCE [LARGE SCALE GENOMIC DNA]</scope>
    <source>
        <strain evidence="7 8">GAS522</strain>
    </source>
</reference>
<evidence type="ECO:0000256" key="2">
    <source>
        <dbReference type="ARBA" id="ARBA00022519"/>
    </source>
</evidence>
<keyword evidence="5" id="KW-0464">Manganese</keyword>
<keyword evidence="4" id="KW-0472">Membrane</keyword>
<dbReference type="Proteomes" id="UP000183208">
    <property type="component" value="Unassembled WGS sequence"/>
</dbReference>
<evidence type="ECO:0000313" key="8">
    <source>
        <dbReference type="Proteomes" id="UP000183208"/>
    </source>
</evidence>
<dbReference type="CDD" id="cd07398">
    <property type="entry name" value="MPP_YbbF-LpxH"/>
    <property type="match status" value="1"/>
</dbReference>
<dbReference type="InterPro" id="IPR043461">
    <property type="entry name" value="LpxH-like"/>
</dbReference>
<dbReference type="GO" id="GO:0009245">
    <property type="term" value="P:lipid A biosynthetic process"/>
    <property type="evidence" value="ECO:0007669"/>
    <property type="project" value="TreeGrafter"/>
</dbReference>
<dbReference type="Gene3D" id="3.60.21.10">
    <property type="match status" value="1"/>
</dbReference>
<evidence type="ECO:0000256" key="5">
    <source>
        <dbReference type="ARBA" id="ARBA00023211"/>
    </source>
</evidence>
<sequence length="386" mass="43028">MRASLSHLRPSADALERTAATAMVLFSSYKLAPFLADDQRRGAGFTFVLLIASICWLRSALKRQASRDATKAIISFAALTATMVQRDKVGEEYPGNGCNEFASRNAAVDTGKAPPSKEAQSQAVTKIRTLFISDVHLGTKGCQADLLIEFLGSYDAATVFLVGDIVDGWHLKSNWYWPEMHNDVLQKLLRMANEGTRLVYVPGNHDEFLRDHVGSTFGGIEIVAHAIHKAADGRDYLVIHGDQFDLVVNHARWLAVLGDWAYRTALTCNRYLNFVRRHLGFTYWSLSAWAKLNVKNAVNYIGRFEEMLSAEAHRHDVQGVICGHIHHAVMHDDFGVRYINAGDWVESCSAVVEHYDGRFEILRWVGPRLHPLTIETPSSPPAKVAA</sequence>
<dbReference type="Pfam" id="PF00149">
    <property type="entry name" value="Metallophos"/>
    <property type="match status" value="1"/>
</dbReference>
<feature type="domain" description="Calcineurin-like phosphoesterase" evidence="6">
    <location>
        <begin position="127"/>
        <end position="327"/>
    </location>
</feature>
<dbReference type="GO" id="GO:0046872">
    <property type="term" value="F:metal ion binding"/>
    <property type="evidence" value="ECO:0007669"/>
    <property type="project" value="UniProtKB-KW"/>
</dbReference>
<name>A0A1M6Y8Y3_9BRAD</name>
<dbReference type="SUPFAM" id="SSF56300">
    <property type="entry name" value="Metallo-dependent phosphatases"/>
    <property type="match status" value="1"/>
</dbReference>
<keyword evidence="1" id="KW-1003">Cell membrane</keyword>
<dbReference type="PANTHER" id="PTHR34990:SF2">
    <property type="entry name" value="BLL8164 PROTEIN"/>
    <property type="match status" value="1"/>
</dbReference>